<dbReference type="PANTHER" id="PTHR30173">
    <property type="entry name" value="SIGMA 19 FACTOR"/>
    <property type="match status" value="1"/>
</dbReference>
<evidence type="ECO:0000256" key="2">
    <source>
        <dbReference type="ARBA" id="ARBA00011344"/>
    </source>
</evidence>
<dbReference type="Gene3D" id="3.10.450.50">
    <property type="match status" value="1"/>
</dbReference>
<dbReference type="InterPro" id="IPR007627">
    <property type="entry name" value="RNA_pol_sigma70_r2"/>
</dbReference>
<dbReference type="SUPFAM" id="SSF54427">
    <property type="entry name" value="NTF2-like"/>
    <property type="match status" value="1"/>
</dbReference>
<dbReference type="GO" id="GO:0003677">
    <property type="term" value="F:DNA binding"/>
    <property type="evidence" value="ECO:0007669"/>
    <property type="project" value="InterPro"/>
</dbReference>
<comment type="caution">
    <text evidence="8">The sequence shown here is derived from an EMBL/GenBank/DDBJ whole genome shotgun (WGS) entry which is preliminary data.</text>
</comment>
<dbReference type="AlphaFoldDB" id="A0A918E2I5"/>
<accession>A0A918E2I5</accession>
<sequence length="316" mass="35204">MPRHWGQAALPLSSIFDERAAVMLNDRGTLMNLAFRMLGSTHDAEDVVQDAYARWYALSDDARRAIRSQIAWLVRVTSRICLDQLTSARARRERYVGDWLPEPLPGEARWASTARTQQGDPAERVTLDDSVSMGVLVMLESVTPAERVAFVLHDVFNLPHTEIADIVGRTPEACRQLAASARRHLQRDRRLAVNAQQHRSIVSAFKDACEHGDFDTLISLLDPQVSVRTDGGGKVRAALHPIAGSEKAARYFLGLRRKKFSQEITEESVNGRPGLATHADGEINGVMAIAVRDGRITDIWLIVNPDKLQVWKGSNR</sequence>
<name>A0A918E2I5_9ACTN</name>
<feature type="domain" description="RNA polymerase sigma factor 70 region 4 type 2" evidence="7">
    <location>
        <begin position="135"/>
        <end position="185"/>
    </location>
</feature>
<evidence type="ECO:0000313" key="9">
    <source>
        <dbReference type="Proteomes" id="UP000660745"/>
    </source>
</evidence>
<dbReference type="Gene3D" id="1.10.1740.10">
    <property type="match status" value="1"/>
</dbReference>
<gene>
    <name evidence="8" type="primary">rpoE</name>
    <name evidence="8" type="ORF">GCM10012278_07340</name>
</gene>
<evidence type="ECO:0000256" key="3">
    <source>
        <dbReference type="ARBA" id="ARBA00023015"/>
    </source>
</evidence>
<reference evidence="8" key="2">
    <citation type="submission" date="2020-09" db="EMBL/GenBank/DDBJ databases">
        <authorList>
            <person name="Sun Q."/>
            <person name="Zhou Y."/>
        </authorList>
    </citation>
    <scope>NUCLEOTIDE SEQUENCE</scope>
    <source>
        <strain evidence="8">CGMCC 4.7430</strain>
    </source>
</reference>
<dbReference type="InterPro" id="IPR032710">
    <property type="entry name" value="NTF2-like_dom_sf"/>
</dbReference>
<dbReference type="NCBIfam" id="TIGR02937">
    <property type="entry name" value="sigma70-ECF"/>
    <property type="match status" value="1"/>
</dbReference>
<evidence type="ECO:0000313" key="8">
    <source>
        <dbReference type="EMBL" id="GGP01971.1"/>
    </source>
</evidence>
<dbReference type="NCBIfam" id="NF007214">
    <property type="entry name" value="PRK09636.1"/>
    <property type="match status" value="1"/>
</dbReference>
<organism evidence="8 9">
    <name type="scientific">Nonomuraea glycinis</name>
    <dbReference type="NCBI Taxonomy" id="2047744"/>
    <lineage>
        <taxon>Bacteria</taxon>
        <taxon>Bacillati</taxon>
        <taxon>Actinomycetota</taxon>
        <taxon>Actinomycetes</taxon>
        <taxon>Streptosporangiales</taxon>
        <taxon>Streptosporangiaceae</taxon>
        <taxon>Nonomuraea</taxon>
    </lineage>
</organism>
<comment type="subunit">
    <text evidence="2">Interacts transiently with the RNA polymerase catalytic core formed by RpoA, RpoB, RpoC and RpoZ (2 alpha, 1 beta, 1 beta' and 1 omega subunit) to form the RNA polymerase holoenzyme that can initiate transcription.</text>
</comment>
<keyword evidence="9" id="KW-1185">Reference proteome</keyword>
<dbReference type="InterPro" id="IPR013249">
    <property type="entry name" value="RNA_pol_sigma70_r4_t2"/>
</dbReference>
<keyword evidence="3" id="KW-0805">Transcription regulation</keyword>
<evidence type="ECO:0000259" key="7">
    <source>
        <dbReference type="Pfam" id="PF08281"/>
    </source>
</evidence>
<dbReference type="InterPro" id="IPR036388">
    <property type="entry name" value="WH-like_DNA-bd_sf"/>
</dbReference>
<dbReference type="Gene3D" id="1.10.10.10">
    <property type="entry name" value="Winged helix-like DNA-binding domain superfamily/Winged helix DNA-binding domain"/>
    <property type="match status" value="1"/>
</dbReference>
<dbReference type="InterPro" id="IPR014284">
    <property type="entry name" value="RNA_pol_sigma-70_dom"/>
</dbReference>
<dbReference type="InterPro" id="IPR013324">
    <property type="entry name" value="RNA_pol_sigma_r3/r4-like"/>
</dbReference>
<evidence type="ECO:0000256" key="4">
    <source>
        <dbReference type="ARBA" id="ARBA00023082"/>
    </source>
</evidence>
<keyword evidence="5" id="KW-0804">Transcription</keyword>
<dbReference type="PANTHER" id="PTHR30173:SF43">
    <property type="entry name" value="ECF RNA POLYMERASE SIGMA FACTOR SIGI-RELATED"/>
    <property type="match status" value="1"/>
</dbReference>
<protein>
    <submittedName>
        <fullName evidence="8">RNA polymerase sigma24 factor</fullName>
    </submittedName>
</protein>
<keyword evidence="4" id="KW-0731">Sigma factor</keyword>
<dbReference type="Pfam" id="PF08281">
    <property type="entry name" value="Sigma70_r4_2"/>
    <property type="match status" value="1"/>
</dbReference>
<evidence type="ECO:0000259" key="6">
    <source>
        <dbReference type="Pfam" id="PF04542"/>
    </source>
</evidence>
<dbReference type="SUPFAM" id="SSF88659">
    <property type="entry name" value="Sigma3 and sigma4 domains of RNA polymerase sigma factors"/>
    <property type="match status" value="1"/>
</dbReference>
<feature type="domain" description="RNA polymerase sigma-70 region 2" evidence="6">
    <location>
        <begin position="29"/>
        <end position="89"/>
    </location>
</feature>
<comment type="similarity">
    <text evidence="1">Belongs to the sigma-70 factor family. ECF subfamily.</text>
</comment>
<dbReference type="GO" id="GO:0006352">
    <property type="term" value="P:DNA-templated transcription initiation"/>
    <property type="evidence" value="ECO:0007669"/>
    <property type="project" value="InterPro"/>
</dbReference>
<dbReference type="InterPro" id="IPR013325">
    <property type="entry name" value="RNA_pol_sigma_r2"/>
</dbReference>
<evidence type="ECO:0000256" key="1">
    <source>
        <dbReference type="ARBA" id="ARBA00010641"/>
    </source>
</evidence>
<dbReference type="SUPFAM" id="SSF88946">
    <property type="entry name" value="Sigma2 domain of RNA polymerase sigma factors"/>
    <property type="match status" value="1"/>
</dbReference>
<reference evidence="8" key="1">
    <citation type="journal article" date="2014" name="Int. J. Syst. Evol. Microbiol.">
        <title>Complete genome sequence of Corynebacterium casei LMG S-19264T (=DSM 44701T), isolated from a smear-ripened cheese.</title>
        <authorList>
            <consortium name="US DOE Joint Genome Institute (JGI-PGF)"/>
            <person name="Walter F."/>
            <person name="Albersmeier A."/>
            <person name="Kalinowski J."/>
            <person name="Ruckert C."/>
        </authorList>
    </citation>
    <scope>NUCLEOTIDE SEQUENCE</scope>
    <source>
        <strain evidence="8">CGMCC 4.7430</strain>
    </source>
</reference>
<dbReference type="EMBL" id="BMNK01000001">
    <property type="protein sequence ID" value="GGP01971.1"/>
    <property type="molecule type" value="Genomic_DNA"/>
</dbReference>
<dbReference type="Proteomes" id="UP000660745">
    <property type="component" value="Unassembled WGS sequence"/>
</dbReference>
<proteinExistence type="inferred from homology"/>
<dbReference type="InterPro" id="IPR052704">
    <property type="entry name" value="ECF_Sigma-70_Domain"/>
</dbReference>
<dbReference type="Pfam" id="PF04542">
    <property type="entry name" value="Sigma70_r2"/>
    <property type="match status" value="1"/>
</dbReference>
<dbReference type="GO" id="GO:0016987">
    <property type="term" value="F:sigma factor activity"/>
    <property type="evidence" value="ECO:0007669"/>
    <property type="project" value="UniProtKB-KW"/>
</dbReference>
<evidence type="ECO:0000256" key="5">
    <source>
        <dbReference type="ARBA" id="ARBA00023163"/>
    </source>
</evidence>